<feature type="transmembrane region" description="Helical" evidence="6">
    <location>
        <begin position="113"/>
        <end position="130"/>
    </location>
</feature>
<dbReference type="InterPro" id="IPR037185">
    <property type="entry name" value="EmrE-like"/>
</dbReference>
<dbReference type="PANTHER" id="PTHR32322:SF2">
    <property type="entry name" value="EAMA DOMAIN-CONTAINING PROTEIN"/>
    <property type="match status" value="1"/>
</dbReference>
<dbReference type="Pfam" id="PF00892">
    <property type="entry name" value="EamA"/>
    <property type="match status" value="1"/>
</dbReference>
<evidence type="ECO:0000256" key="1">
    <source>
        <dbReference type="ARBA" id="ARBA00004141"/>
    </source>
</evidence>
<keyword evidence="9" id="KW-1185">Reference proteome</keyword>
<dbReference type="Proteomes" id="UP000267223">
    <property type="component" value="Unassembled WGS sequence"/>
</dbReference>
<feature type="transmembrane region" description="Helical" evidence="6">
    <location>
        <begin position="173"/>
        <end position="192"/>
    </location>
</feature>
<organism evidence="8 9">
    <name type="scientific">Hanamia caeni</name>
    <dbReference type="NCBI Taxonomy" id="2294116"/>
    <lineage>
        <taxon>Bacteria</taxon>
        <taxon>Pseudomonadati</taxon>
        <taxon>Bacteroidota</taxon>
        <taxon>Chitinophagia</taxon>
        <taxon>Chitinophagales</taxon>
        <taxon>Chitinophagaceae</taxon>
        <taxon>Hanamia</taxon>
    </lineage>
</organism>
<name>A0A3M9N9R2_9BACT</name>
<dbReference type="AlphaFoldDB" id="A0A3M9N9R2"/>
<evidence type="ECO:0000256" key="5">
    <source>
        <dbReference type="ARBA" id="ARBA00023136"/>
    </source>
</evidence>
<dbReference type="SUPFAM" id="SSF103481">
    <property type="entry name" value="Multidrug resistance efflux transporter EmrE"/>
    <property type="match status" value="1"/>
</dbReference>
<dbReference type="EMBL" id="RJJR01000013">
    <property type="protein sequence ID" value="RNI34481.1"/>
    <property type="molecule type" value="Genomic_DNA"/>
</dbReference>
<keyword evidence="3 6" id="KW-0812">Transmembrane</keyword>
<protein>
    <submittedName>
        <fullName evidence="8">EamA/RhaT family transporter</fullName>
    </submittedName>
</protein>
<evidence type="ECO:0000313" key="9">
    <source>
        <dbReference type="Proteomes" id="UP000267223"/>
    </source>
</evidence>
<sequence length="283" mass="32085">MVYLFISILFSVSVGILFKLIKARTTINIFLIAVNYLCAIAASWIFFRPEIELRAIPFNLYHLSLSILLPLIFILLSLSIRYSGIIKTDIAQRISLVIPIACSYWIFNETIPILRWLGIVIGFIAMFFILNKAQTSREKNAVFLLLVFLGYGIIDVLFKMVALQKSIPYTTALFYIFCGSFVVAAVITLFSMIKNKIEITRSTFFYGLLLGLFNFLNIYFYLKAHQYFSENPTTVFATMNFGVILLGTVVGAVYFKEKLSSKNIFGLIMAVIAILLVVVSQLD</sequence>
<feature type="domain" description="EamA" evidence="7">
    <location>
        <begin position="142"/>
        <end position="278"/>
    </location>
</feature>
<evidence type="ECO:0000313" key="8">
    <source>
        <dbReference type="EMBL" id="RNI34481.1"/>
    </source>
</evidence>
<reference evidence="8 9" key="1">
    <citation type="submission" date="2018-11" db="EMBL/GenBank/DDBJ databases">
        <title>Draft genome sequence of Ferruginibacter sp. BO-59.</title>
        <authorList>
            <person name="Im W.T."/>
        </authorList>
    </citation>
    <scope>NUCLEOTIDE SEQUENCE [LARGE SCALE GENOMIC DNA]</scope>
    <source>
        <strain evidence="8 9">BO-59</strain>
    </source>
</reference>
<feature type="transmembrane region" description="Helical" evidence="6">
    <location>
        <begin position="6"/>
        <end position="22"/>
    </location>
</feature>
<feature type="transmembrane region" description="Helical" evidence="6">
    <location>
        <begin position="142"/>
        <end position="161"/>
    </location>
</feature>
<comment type="similarity">
    <text evidence="2">Belongs to the EamA transporter family.</text>
</comment>
<proteinExistence type="inferred from homology"/>
<gene>
    <name evidence="8" type="ORF">EFY79_14965</name>
</gene>
<comment type="subcellular location">
    <subcellularLocation>
        <location evidence="1">Membrane</location>
        <topology evidence="1">Multi-pass membrane protein</topology>
    </subcellularLocation>
</comment>
<evidence type="ECO:0000256" key="2">
    <source>
        <dbReference type="ARBA" id="ARBA00007362"/>
    </source>
</evidence>
<evidence type="ECO:0000256" key="3">
    <source>
        <dbReference type="ARBA" id="ARBA00022692"/>
    </source>
</evidence>
<evidence type="ECO:0000256" key="4">
    <source>
        <dbReference type="ARBA" id="ARBA00022989"/>
    </source>
</evidence>
<feature type="transmembrane region" description="Helical" evidence="6">
    <location>
        <begin position="204"/>
        <end position="222"/>
    </location>
</feature>
<dbReference type="InterPro" id="IPR000620">
    <property type="entry name" value="EamA_dom"/>
</dbReference>
<dbReference type="Gene3D" id="1.10.3730.20">
    <property type="match status" value="1"/>
</dbReference>
<evidence type="ECO:0000259" key="7">
    <source>
        <dbReference type="Pfam" id="PF00892"/>
    </source>
</evidence>
<feature type="transmembrane region" description="Helical" evidence="6">
    <location>
        <begin position="90"/>
        <end position="107"/>
    </location>
</feature>
<dbReference type="InterPro" id="IPR050638">
    <property type="entry name" value="AA-Vitamin_Transporters"/>
</dbReference>
<feature type="transmembrane region" description="Helical" evidence="6">
    <location>
        <begin position="264"/>
        <end position="282"/>
    </location>
</feature>
<dbReference type="GO" id="GO:0016020">
    <property type="term" value="C:membrane"/>
    <property type="evidence" value="ECO:0007669"/>
    <property type="project" value="UniProtKB-SubCell"/>
</dbReference>
<comment type="caution">
    <text evidence="8">The sequence shown here is derived from an EMBL/GenBank/DDBJ whole genome shotgun (WGS) entry which is preliminary data.</text>
</comment>
<dbReference type="RefSeq" id="WP_123121540.1">
    <property type="nucleotide sequence ID" value="NZ_RJJR01000013.1"/>
</dbReference>
<keyword evidence="5 6" id="KW-0472">Membrane</keyword>
<feature type="transmembrane region" description="Helical" evidence="6">
    <location>
        <begin position="29"/>
        <end position="47"/>
    </location>
</feature>
<evidence type="ECO:0000256" key="6">
    <source>
        <dbReference type="SAM" id="Phobius"/>
    </source>
</evidence>
<keyword evidence="4 6" id="KW-1133">Transmembrane helix</keyword>
<feature type="transmembrane region" description="Helical" evidence="6">
    <location>
        <begin position="234"/>
        <end position="255"/>
    </location>
</feature>
<dbReference type="PANTHER" id="PTHR32322">
    <property type="entry name" value="INNER MEMBRANE TRANSPORTER"/>
    <property type="match status" value="1"/>
</dbReference>
<feature type="transmembrane region" description="Helical" evidence="6">
    <location>
        <begin position="59"/>
        <end position="78"/>
    </location>
</feature>
<dbReference type="OrthoDB" id="1524053at2"/>
<accession>A0A3M9N9R2</accession>